<protein>
    <submittedName>
        <fullName evidence="2">Uncharacterized protein</fullName>
    </submittedName>
</protein>
<accession>A0A3N3ZU09</accession>
<feature type="transmembrane region" description="Helical" evidence="1">
    <location>
        <begin position="25"/>
        <end position="43"/>
    </location>
</feature>
<reference evidence="2 3" key="1">
    <citation type="submission" date="2018-10" db="EMBL/GenBank/DDBJ databases">
        <title>Kocuria sp. M5W7-7, whole genome shotgun sequence.</title>
        <authorList>
            <person name="Tuo L."/>
        </authorList>
    </citation>
    <scope>NUCLEOTIDE SEQUENCE [LARGE SCALE GENOMIC DNA]</scope>
    <source>
        <strain evidence="2 3">M5W7-7</strain>
    </source>
</reference>
<proteinExistence type="predicted"/>
<dbReference type="AlphaFoldDB" id="A0A3N3ZU09"/>
<keyword evidence="3" id="KW-1185">Reference proteome</keyword>
<dbReference type="Proteomes" id="UP000270616">
    <property type="component" value="Unassembled WGS sequence"/>
</dbReference>
<evidence type="ECO:0000313" key="2">
    <source>
        <dbReference type="EMBL" id="ROZ63355.1"/>
    </source>
</evidence>
<organism evidence="2 3">
    <name type="scientific">Kocuria soli</name>
    <dbReference type="NCBI Taxonomy" id="2485125"/>
    <lineage>
        <taxon>Bacteria</taxon>
        <taxon>Bacillati</taxon>
        <taxon>Actinomycetota</taxon>
        <taxon>Actinomycetes</taxon>
        <taxon>Micrococcales</taxon>
        <taxon>Micrococcaceae</taxon>
        <taxon>Kocuria</taxon>
    </lineage>
</organism>
<keyword evidence="1" id="KW-0472">Membrane</keyword>
<sequence>MLSTLCAATGHYAVAAHAPDLRFLGIAFVAAGFVSVFLASHRLGPVRTVLLVGAGQGAFHAVFSAQGGATAQVSAGAHDHAMLQHHTHMTTSTAVEHSTGGAMLLAHVLATVATYVLVRFGERTCWAVVDAWCARAVGLVRWRPTPHPGPRRVGRFDWPAPHHLVASRWFMTAHARRGPPLPEM</sequence>
<evidence type="ECO:0000313" key="3">
    <source>
        <dbReference type="Proteomes" id="UP000270616"/>
    </source>
</evidence>
<evidence type="ECO:0000256" key="1">
    <source>
        <dbReference type="SAM" id="Phobius"/>
    </source>
</evidence>
<name>A0A3N3ZU09_9MICC</name>
<keyword evidence="1" id="KW-1133">Transmembrane helix</keyword>
<gene>
    <name evidence="2" type="ORF">EDL96_07430</name>
</gene>
<comment type="caution">
    <text evidence="2">The sequence shown here is derived from an EMBL/GenBank/DDBJ whole genome shotgun (WGS) entry which is preliminary data.</text>
</comment>
<keyword evidence="1" id="KW-0812">Transmembrane</keyword>
<dbReference type="EMBL" id="RKMF01000007">
    <property type="protein sequence ID" value="ROZ63355.1"/>
    <property type="molecule type" value="Genomic_DNA"/>
</dbReference>